<evidence type="ECO:0000313" key="3">
    <source>
        <dbReference type="Proteomes" id="UP000439780"/>
    </source>
</evidence>
<feature type="transmembrane region" description="Helical" evidence="1">
    <location>
        <begin position="5"/>
        <end position="22"/>
    </location>
</feature>
<feature type="transmembrane region" description="Helical" evidence="1">
    <location>
        <begin position="61"/>
        <end position="79"/>
    </location>
</feature>
<dbReference type="InterPro" id="IPR052712">
    <property type="entry name" value="Acid_resist_chaperone_HdeD"/>
</dbReference>
<keyword evidence="1" id="KW-0472">Membrane</keyword>
<name>A0A845AFZ5_9SPHN</name>
<dbReference type="PANTHER" id="PTHR34989:SF1">
    <property type="entry name" value="PROTEIN HDED"/>
    <property type="match status" value="1"/>
</dbReference>
<feature type="transmembrane region" description="Helical" evidence="1">
    <location>
        <begin position="144"/>
        <end position="165"/>
    </location>
</feature>
<dbReference type="PANTHER" id="PTHR34989">
    <property type="entry name" value="PROTEIN HDED"/>
    <property type="match status" value="1"/>
</dbReference>
<dbReference type="GO" id="GO:0005886">
    <property type="term" value="C:plasma membrane"/>
    <property type="evidence" value="ECO:0007669"/>
    <property type="project" value="TreeGrafter"/>
</dbReference>
<dbReference type="OrthoDB" id="5678253at2"/>
<accession>A0A845AFZ5</accession>
<proteinExistence type="predicted"/>
<feature type="transmembrane region" description="Helical" evidence="1">
    <location>
        <begin position="28"/>
        <end position="49"/>
    </location>
</feature>
<evidence type="ECO:0000313" key="2">
    <source>
        <dbReference type="EMBL" id="MXP27891.1"/>
    </source>
</evidence>
<dbReference type="RefSeq" id="WP_160752185.1">
    <property type="nucleotide sequence ID" value="NZ_WTYA01000002.1"/>
</dbReference>
<reference evidence="2 3" key="1">
    <citation type="submission" date="2019-12" db="EMBL/GenBank/DDBJ databases">
        <title>Genomic-based taxomic classification of the family Erythrobacteraceae.</title>
        <authorList>
            <person name="Xu L."/>
        </authorList>
    </citation>
    <scope>NUCLEOTIDE SEQUENCE [LARGE SCALE GENOMIC DNA]</scope>
    <source>
        <strain evidence="2 3">KEMB 9005-328</strain>
    </source>
</reference>
<comment type="caution">
    <text evidence="2">The sequence shown here is derived from an EMBL/GenBank/DDBJ whole genome shotgun (WGS) entry which is preliminary data.</text>
</comment>
<dbReference type="EMBL" id="WTYA01000002">
    <property type="protein sequence ID" value="MXP27891.1"/>
    <property type="molecule type" value="Genomic_DNA"/>
</dbReference>
<feature type="transmembrane region" description="Helical" evidence="1">
    <location>
        <begin position="85"/>
        <end position="105"/>
    </location>
</feature>
<organism evidence="2 3">
    <name type="scientific">Qipengyuania algicida</name>
    <dbReference type="NCBI Taxonomy" id="1836209"/>
    <lineage>
        <taxon>Bacteria</taxon>
        <taxon>Pseudomonadati</taxon>
        <taxon>Pseudomonadota</taxon>
        <taxon>Alphaproteobacteria</taxon>
        <taxon>Sphingomonadales</taxon>
        <taxon>Erythrobacteraceae</taxon>
        <taxon>Qipengyuania</taxon>
    </lineage>
</organism>
<keyword evidence="1" id="KW-0812">Transmembrane</keyword>
<gene>
    <name evidence="2" type="ORF">GRI58_03515</name>
</gene>
<dbReference type="InterPro" id="IPR005325">
    <property type="entry name" value="DUF308_memb"/>
</dbReference>
<dbReference type="AlphaFoldDB" id="A0A845AFZ5"/>
<sequence>MSHKVWYIIGGLVALIGGIAALTNLFAASIAATALAGYLFIIAGAFQIFGAFSPPRHGHRVAQSLFGLISVILGLWLLIDPMEGMLSLTFAIAILLILSGGTRAVAAFSYRSSAKVILLISALVAIGLGLLILISYPVSAMAVLGLYLGIELVFIGAALLTIGMTGHDHLAVKPL</sequence>
<keyword evidence="3" id="KW-1185">Reference proteome</keyword>
<dbReference type="Proteomes" id="UP000439780">
    <property type="component" value="Unassembled WGS sequence"/>
</dbReference>
<evidence type="ECO:0008006" key="4">
    <source>
        <dbReference type="Google" id="ProtNLM"/>
    </source>
</evidence>
<protein>
    <recommendedName>
        <fullName evidence="4">HdeD family acid-resistance protein</fullName>
    </recommendedName>
</protein>
<keyword evidence="1" id="KW-1133">Transmembrane helix</keyword>
<dbReference type="Pfam" id="PF03729">
    <property type="entry name" value="DUF308"/>
    <property type="match status" value="1"/>
</dbReference>
<evidence type="ECO:0000256" key="1">
    <source>
        <dbReference type="SAM" id="Phobius"/>
    </source>
</evidence>
<feature type="transmembrane region" description="Helical" evidence="1">
    <location>
        <begin position="117"/>
        <end position="138"/>
    </location>
</feature>